<gene>
    <name evidence="7" type="ORF">J2Z66_007510</name>
</gene>
<dbReference type="Gene3D" id="3.40.50.2000">
    <property type="entry name" value="Glycogen Phosphorylase B"/>
    <property type="match status" value="1"/>
</dbReference>
<evidence type="ECO:0000259" key="6">
    <source>
        <dbReference type="Pfam" id="PF06925"/>
    </source>
</evidence>
<dbReference type="Proteomes" id="UP001519287">
    <property type="component" value="Unassembled WGS sequence"/>
</dbReference>
<comment type="caution">
    <text evidence="7">The sequence shown here is derived from an EMBL/GenBank/DDBJ whole genome shotgun (WGS) entry which is preliminary data.</text>
</comment>
<accession>A0ABS4J7R0</accession>
<dbReference type="GO" id="GO:0016757">
    <property type="term" value="F:glycosyltransferase activity"/>
    <property type="evidence" value="ECO:0007669"/>
    <property type="project" value="UniProtKB-KW"/>
</dbReference>
<organism evidence="7 8">
    <name type="scientific">Paenibacillus eucommiae</name>
    <dbReference type="NCBI Taxonomy" id="1355755"/>
    <lineage>
        <taxon>Bacteria</taxon>
        <taxon>Bacillati</taxon>
        <taxon>Bacillota</taxon>
        <taxon>Bacilli</taxon>
        <taxon>Bacillales</taxon>
        <taxon>Paenibacillaceae</taxon>
        <taxon>Paenibacillus</taxon>
    </lineage>
</organism>
<dbReference type="EMBL" id="JAGGLB010000040">
    <property type="protein sequence ID" value="MBP1995868.1"/>
    <property type="molecule type" value="Genomic_DNA"/>
</dbReference>
<dbReference type="SUPFAM" id="SSF53756">
    <property type="entry name" value="UDP-Glycosyltransferase/glycogen phosphorylase"/>
    <property type="match status" value="1"/>
</dbReference>
<dbReference type="RefSeq" id="WP_209977786.1">
    <property type="nucleotide sequence ID" value="NZ_JAGGLB010000040.1"/>
</dbReference>
<dbReference type="EC" id="2.4.1.315" evidence="7"/>
<comment type="subcellular location">
    <subcellularLocation>
        <location evidence="1">Membrane</location>
    </subcellularLocation>
</comment>
<dbReference type="Pfam" id="PF06925">
    <property type="entry name" value="MGDG_synth"/>
    <property type="match status" value="1"/>
</dbReference>
<comment type="similarity">
    <text evidence="2">Belongs to the glycosyltransferase 28 family.</text>
</comment>
<keyword evidence="4 7" id="KW-0808">Transferase</keyword>
<keyword evidence="3 7" id="KW-0328">Glycosyltransferase</keyword>
<dbReference type="InterPro" id="IPR050519">
    <property type="entry name" value="Glycosyltransf_28_UgtP"/>
</dbReference>
<dbReference type="InterPro" id="IPR009695">
    <property type="entry name" value="Diacylglyc_glucosyltr_N"/>
</dbReference>
<name>A0ABS4J7R0_9BACL</name>
<evidence type="ECO:0000256" key="2">
    <source>
        <dbReference type="ARBA" id="ARBA00006962"/>
    </source>
</evidence>
<protein>
    <submittedName>
        <fullName evidence="7">Processive 1,2-diacylglycerol beta-glucosyltransferase</fullName>
        <ecNumber evidence="7">2.4.1.315</ecNumber>
    </submittedName>
</protein>
<feature type="domain" description="Glycosyl transferase family 28 C-terminal" evidence="5">
    <location>
        <begin position="210"/>
        <end position="358"/>
    </location>
</feature>
<evidence type="ECO:0000313" key="7">
    <source>
        <dbReference type="EMBL" id="MBP1995868.1"/>
    </source>
</evidence>
<evidence type="ECO:0000256" key="3">
    <source>
        <dbReference type="ARBA" id="ARBA00022676"/>
    </source>
</evidence>
<evidence type="ECO:0000313" key="8">
    <source>
        <dbReference type="Proteomes" id="UP001519287"/>
    </source>
</evidence>
<evidence type="ECO:0000256" key="4">
    <source>
        <dbReference type="ARBA" id="ARBA00022679"/>
    </source>
</evidence>
<dbReference type="InterPro" id="IPR007235">
    <property type="entry name" value="Glyco_trans_28_C"/>
</dbReference>
<proteinExistence type="inferred from homology"/>
<feature type="domain" description="Diacylglycerol glucosyltransferase N-terminal" evidence="6">
    <location>
        <begin position="20"/>
        <end position="185"/>
    </location>
</feature>
<evidence type="ECO:0000259" key="5">
    <source>
        <dbReference type="Pfam" id="PF04101"/>
    </source>
</evidence>
<dbReference type="PANTHER" id="PTHR43025:SF3">
    <property type="entry name" value="MONOGALACTOSYLDIACYLGLYCEROL SYNTHASE 1, CHLOROPLASTIC"/>
    <property type="match status" value="1"/>
</dbReference>
<sequence>MKQLKRQKILLLSGALGDGHKQAARAILEASKLYRPEVEVEEIDFMEWTHPHLHSVGKYCYTQWMKKFPSVYGYLFQKTRDDNSLSNLFKKMKSFSLSRMLKLLQEVQPTVVVSTFPSAAAAMSILKAHGLTEVPTVTVITDHTDHSYWIHPYTDQYIVGSEPVRQALLRRSITDAQISVTGIPIRLSYNQSFDCNRLRDRYSLDRSLPTVLVMGGGLGMIDKEFIALLKSEELPASVQFIIVCGRNLKLQQQLAEELRYVRHHILITGFVDHVHEFMALSDLIITKPGGLTTSEALALELPMLLFKPLPGQEKDNAAYLVKIGAALEAASVGELKDMLTAVLADSNLLRAMKQKASKFTLKSSSLSALHTILEAKYQSVPVWEDSLQTVYAEA</sequence>
<evidence type="ECO:0000256" key="1">
    <source>
        <dbReference type="ARBA" id="ARBA00004370"/>
    </source>
</evidence>
<dbReference type="PANTHER" id="PTHR43025">
    <property type="entry name" value="MONOGALACTOSYLDIACYLGLYCEROL SYNTHASE"/>
    <property type="match status" value="1"/>
</dbReference>
<keyword evidence="8" id="KW-1185">Reference proteome</keyword>
<dbReference type="Pfam" id="PF04101">
    <property type="entry name" value="Glyco_tran_28_C"/>
    <property type="match status" value="1"/>
</dbReference>
<reference evidence="7 8" key="1">
    <citation type="submission" date="2021-03" db="EMBL/GenBank/DDBJ databases">
        <title>Genomic Encyclopedia of Type Strains, Phase IV (KMG-IV): sequencing the most valuable type-strain genomes for metagenomic binning, comparative biology and taxonomic classification.</title>
        <authorList>
            <person name="Goeker M."/>
        </authorList>
    </citation>
    <scope>NUCLEOTIDE SEQUENCE [LARGE SCALE GENOMIC DNA]</scope>
    <source>
        <strain evidence="7 8">DSM 26048</strain>
    </source>
</reference>